<dbReference type="EMBL" id="OX458333">
    <property type="protein sequence ID" value="CAI8864838.1"/>
    <property type="molecule type" value="Genomic_DNA"/>
</dbReference>
<dbReference type="InterPro" id="IPR048289">
    <property type="entry name" value="RRM2_NsCP33-like"/>
</dbReference>
<evidence type="ECO:0000256" key="1">
    <source>
        <dbReference type="ARBA" id="ARBA00022884"/>
    </source>
</evidence>
<feature type="domain" description="RRM" evidence="3">
    <location>
        <begin position="47"/>
        <end position="125"/>
    </location>
</feature>
<dbReference type="InterPro" id="IPR052462">
    <property type="entry name" value="SLIRP/GR-RBP-like"/>
</dbReference>
<feature type="region of interest" description="Disordered" evidence="2">
    <location>
        <begin position="119"/>
        <end position="141"/>
    </location>
</feature>
<name>A0ABN8X8M8_9GAMM</name>
<gene>
    <name evidence="4" type="ORF">MSZNOR_2764</name>
</gene>
<accession>A0ABN8X8M8</accession>
<keyword evidence="1" id="KW-0694">RNA-binding</keyword>
<evidence type="ECO:0000313" key="5">
    <source>
        <dbReference type="Proteomes" id="UP001162030"/>
    </source>
</evidence>
<proteinExistence type="predicted"/>
<evidence type="ECO:0000259" key="3">
    <source>
        <dbReference type="PROSITE" id="PS50102"/>
    </source>
</evidence>
<evidence type="ECO:0000256" key="2">
    <source>
        <dbReference type="SAM" id="MobiDB-lite"/>
    </source>
</evidence>
<dbReference type="Proteomes" id="UP001162030">
    <property type="component" value="Chromosome"/>
</dbReference>
<dbReference type="SMART" id="SM00360">
    <property type="entry name" value="RRM"/>
    <property type="match status" value="1"/>
</dbReference>
<organism evidence="4 5">
    <name type="scientific">Methylocaldum szegediense</name>
    <dbReference type="NCBI Taxonomy" id="73780"/>
    <lineage>
        <taxon>Bacteria</taxon>
        <taxon>Pseudomonadati</taxon>
        <taxon>Pseudomonadota</taxon>
        <taxon>Gammaproteobacteria</taxon>
        <taxon>Methylococcales</taxon>
        <taxon>Methylococcaceae</taxon>
        <taxon>Methylocaldum</taxon>
    </lineage>
</organism>
<sequence>MDGFRGGQIGSVDGVDHQFLIFVPFVKQLMYLLREWHARSHEQVFSMNIYVGNLSYQVTSEELRQAFERFGQVTSANVVMDKLTGRSKGFGFVEMSDKASAEEAIKQLDGADLKGRTIRVNEARPRSESQSSFPPRRARHV</sequence>
<dbReference type="Gene3D" id="3.30.70.330">
    <property type="match status" value="1"/>
</dbReference>
<keyword evidence="5" id="KW-1185">Reference proteome</keyword>
<dbReference type="Pfam" id="PF00076">
    <property type="entry name" value="RRM_1"/>
    <property type="match status" value="1"/>
</dbReference>
<dbReference type="CDD" id="cd21608">
    <property type="entry name" value="RRM2_NsCP33_like"/>
    <property type="match status" value="1"/>
</dbReference>
<dbReference type="SUPFAM" id="SSF54928">
    <property type="entry name" value="RNA-binding domain, RBD"/>
    <property type="match status" value="1"/>
</dbReference>
<evidence type="ECO:0000313" key="4">
    <source>
        <dbReference type="EMBL" id="CAI8864838.1"/>
    </source>
</evidence>
<dbReference type="InterPro" id="IPR000504">
    <property type="entry name" value="RRM_dom"/>
</dbReference>
<dbReference type="InterPro" id="IPR035979">
    <property type="entry name" value="RBD_domain_sf"/>
</dbReference>
<dbReference type="PANTHER" id="PTHR48027">
    <property type="entry name" value="HETEROGENEOUS NUCLEAR RIBONUCLEOPROTEIN 87F-RELATED"/>
    <property type="match status" value="1"/>
</dbReference>
<reference evidence="4 5" key="1">
    <citation type="submission" date="2023-03" db="EMBL/GenBank/DDBJ databases">
        <authorList>
            <person name="Pearce D."/>
        </authorList>
    </citation>
    <scope>NUCLEOTIDE SEQUENCE [LARGE SCALE GENOMIC DNA]</scope>
    <source>
        <strain evidence="4">Msz</strain>
    </source>
</reference>
<dbReference type="InterPro" id="IPR012677">
    <property type="entry name" value="Nucleotide-bd_a/b_plait_sf"/>
</dbReference>
<dbReference type="PROSITE" id="PS50102">
    <property type="entry name" value="RRM"/>
    <property type="match status" value="1"/>
</dbReference>
<protein>
    <recommendedName>
        <fullName evidence="3">RRM domain-containing protein</fullName>
    </recommendedName>
</protein>